<dbReference type="GO" id="GO:0008168">
    <property type="term" value="F:methyltransferase activity"/>
    <property type="evidence" value="ECO:0007669"/>
    <property type="project" value="UniProtKB-KW"/>
</dbReference>
<dbReference type="Proteomes" id="UP001165283">
    <property type="component" value="Unassembled WGS sequence"/>
</dbReference>
<reference evidence="5" key="1">
    <citation type="submission" date="2021-04" db="EMBL/GenBank/DDBJ databases">
        <title>Pseudonocardia sp. nov., isolated from sandy soil of mangrove forest.</title>
        <authorList>
            <person name="Zan Z."/>
            <person name="Huang R."/>
            <person name="Liu W."/>
        </authorList>
    </citation>
    <scope>NUCLEOTIDE SEQUENCE</scope>
    <source>
        <strain evidence="5">S2-4</strain>
    </source>
</reference>
<dbReference type="InterPro" id="IPR013216">
    <property type="entry name" value="Methyltransf_11"/>
</dbReference>
<evidence type="ECO:0000256" key="2">
    <source>
        <dbReference type="ARBA" id="ARBA00022603"/>
    </source>
</evidence>
<dbReference type="EMBL" id="JAGSOV010000035">
    <property type="protein sequence ID" value="MCO1656505.1"/>
    <property type="molecule type" value="Genomic_DNA"/>
</dbReference>
<dbReference type="GO" id="GO:0032259">
    <property type="term" value="P:methylation"/>
    <property type="evidence" value="ECO:0007669"/>
    <property type="project" value="UniProtKB-KW"/>
</dbReference>
<accession>A0ABT1A0H7</accession>
<dbReference type="InterPro" id="IPR051052">
    <property type="entry name" value="Diverse_substrate_MTase"/>
</dbReference>
<comment type="caution">
    <text evidence="5">The sequence shown here is derived from an EMBL/GenBank/DDBJ whole genome shotgun (WGS) entry which is preliminary data.</text>
</comment>
<gene>
    <name evidence="5" type="ORF">KDL28_15720</name>
</gene>
<dbReference type="SUPFAM" id="SSF53335">
    <property type="entry name" value="S-adenosyl-L-methionine-dependent methyltransferases"/>
    <property type="match status" value="1"/>
</dbReference>
<keyword evidence="2 5" id="KW-0489">Methyltransferase</keyword>
<evidence type="ECO:0000313" key="6">
    <source>
        <dbReference type="Proteomes" id="UP001165283"/>
    </source>
</evidence>
<sequence>MAGPLHFDALAETYEKARPPYPEALWSRLGELGVLRPGVRVLELGAGSGQATARLLGAGAEVVAVEPGGALAARLRQRCPGARVVVARAEDAELGGARFDLAVAATSVHWLDLDVVLPALHRAVVPGGHFAVWRTAFGDPRVRTRFRDRVDAIVARRGDEPVRPGPGELDTARWAERLSASGAFAVVHVEEFRWRIDLGADQVHGLFRTFSDWTADEAAAAGRAARDLGGTVTEHYVTPLVMLRRGDA</sequence>
<dbReference type="PANTHER" id="PTHR44942:SF4">
    <property type="entry name" value="METHYLTRANSFERASE TYPE 11 DOMAIN-CONTAINING PROTEIN"/>
    <property type="match status" value="1"/>
</dbReference>
<feature type="domain" description="Methyltransferase type 11" evidence="4">
    <location>
        <begin position="42"/>
        <end position="131"/>
    </location>
</feature>
<dbReference type="Gene3D" id="3.40.50.150">
    <property type="entry name" value="Vaccinia Virus protein VP39"/>
    <property type="match status" value="1"/>
</dbReference>
<comment type="similarity">
    <text evidence="1">Belongs to the methyltransferase superfamily.</text>
</comment>
<dbReference type="InterPro" id="IPR029063">
    <property type="entry name" value="SAM-dependent_MTases_sf"/>
</dbReference>
<name>A0ABT1A0H7_9PSEU</name>
<organism evidence="5 6">
    <name type="scientific">Pseudonocardia humida</name>
    <dbReference type="NCBI Taxonomy" id="2800819"/>
    <lineage>
        <taxon>Bacteria</taxon>
        <taxon>Bacillati</taxon>
        <taxon>Actinomycetota</taxon>
        <taxon>Actinomycetes</taxon>
        <taxon>Pseudonocardiales</taxon>
        <taxon>Pseudonocardiaceae</taxon>
        <taxon>Pseudonocardia</taxon>
    </lineage>
</organism>
<keyword evidence="6" id="KW-1185">Reference proteome</keyword>
<dbReference type="Pfam" id="PF08241">
    <property type="entry name" value="Methyltransf_11"/>
    <property type="match status" value="1"/>
</dbReference>
<dbReference type="CDD" id="cd02440">
    <property type="entry name" value="AdoMet_MTases"/>
    <property type="match status" value="1"/>
</dbReference>
<evidence type="ECO:0000256" key="1">
    <source>
        <dbReference type="ARBA" id="ARBA00008361"/>
    </source>
</evidence>
<evidence type="ECO:0000313" key="5">
    <source>
        <dbReference type="EMBL" id="MCO1656505.1"/>
    </source>
</evidence>
<evidence type="ECO:0000256" key="3">
    <source>
        <dbReference type="ARBA" id="ARBA00022679"/>
    </source>
</evidence>
<evidence type="ECO:0000259" key="4">
    <source>
        <dbReference type="Pfam" id="PF08241"/>
    </source>
</evidence>
<proteinExistence type="inferred from homology"/>
<keyword evidence="3" id="KW-0808">Transferase</keyword>
<protein>
    <submittedName>
        <fullName evidence="5">Class I SAM-dependent methyltransferase</fullName>
    </submittedName>
</protein>
<dbReference type="RefSeq" id="WP_252439297.1">
    <property type="nucleotide sequence ID" value="NZ_JAGSOV010000035.1"/>
</dbReference>
<dbReference type="PANTHER" id="PTHR44942">
    <property type="entry name" value="METHYLTRANSF_11 DOMAIN-CONTAINING PROTEIN"/>
    <property type="match status" value="1"/>
</dbReference>